<name>A0A160N1B9_9GAMM</name>
<organism evidence="3 4">
    <name type="scientific">Dyella thiooxydans</name>
    <dbReference type="NCBI Taxonomy" id="445710"/>
    <lineage>
        <taxon>Bacteria</taxon>
        <taxon>Pseudomonadati</taxon>
        <taxon>Pseudomonadota</taxon>
        <taxon>Gammaproteobacteria</taxon>
        <taxon>Lysobacterales</taxon>
        <taxon>Rhodanobacteraceae</taxon>
        <taxon>Dyella</taxon>
    </lineage>
</organism>
<dbReference type="Proteomes" id="UP000077255">
    <property type="component" value="Chromosome"/>
</dbReference>
<accession>A0A160N1B9</accession>
<reference evidence="3 4" key="1">
    <citation type="submission" date="2016-02" db="EMBL/GenBank/DDBJ databases">
        <title>Complete genome sequencing and analysis of ATSB10, Dyella thiooxydans isolated from rhizosphere soil of sunflower (Helianthus annuus L.).</title>
        <authorList>
            <person name="Lee Y."/>
            <person name="Hwangbo K."/>
            <person name="Chung H."/>
            <person name="Yoo J."/>
            <person name="Kim K.Y."/>
            <person name="Sa T.M."/>
            <person name="Um Y."/>
            <person name="Madhaiyan M."/>
        </authorList>
    </citation>
    <scope>NUCLEOTIDE SEQUENCE [LARGE SCALE GENOMIC DNA]</scope>
    <source>
        <strain evidence="3 4">ATSB10</strain>
    </source>
</reference>
<dbReference type="GO" id="GO:0017004">
    <property type="term" value="P:cytochrome complex assembly"/>
    <property type="evidence" value="ECO:0007669"/>
    <property type="project" value="InterPro"/>
</dbReference>
<dbReference type="PATRIC" id="fig|445710.3.peg.1659"/>
<dbReference type="GO" id="GO:0005886">
    <property type="term" value="C:plasma membrane"/>
    <property type="evidence" value="ECO:0007669"/>
    <property type="project" value="TreeGrafter"/>
</dbReference>
<evidence type="ECO:0000256" key="1">
    <source>
        <dbReference type="SAM" id="Phobius"/>
    </source>
</evidence>
<feature type="transmembrane region" description="Helical" evidence="1">
    <location>
        <begin position="62"/>
        <end position="81"/>
    </location>
</feature>
<dbReference type="EMBL" id="CP014841">
    <property type="protein sequence ID" value="AND69118.1"/>
    <property type="molecule type" value="Genomic_DNA"/>
</dbReference>
<keyword evidence="1" id="KW-0472">Membrane</keyword>
<feature type="transmembrane region" description="Helical" evidence="1">
    <location>
        <begin position="239"/>
        <end position="258"/>
    </location>
</feature>
<evidence type="ECO:0000313" key="4">
    <source>
        <dbReference type="Proteomes" id="UP000077255"/>
    </source>
</evidence>
<dbReference type="KEGG" id="dtx:ATSB10_16640"/>
<proteinExistence type="predicted"/>
<feature type="transmembrane region" description="Helical" evidence="1">
    <location>
        <begin position="122"/>
        <end position="148"/>
    </location>
</feature>
<dbReference type="OrthoDB" id="9780793at2"/>
<dbReference type="InterPro" id="IPR052372">
    <property type="entry name" value="YpjD/HemX"/>
</dbReference>
<feature type="transmembrane region" description="Helical" evidence="1">
    <location>
        <begin position="6"/>
        <end position="26"/>
    </location>
</feature>
<dbReference type="InterPro" id="IPR002541">
    <property type="entry name" value="Cyt_c_assembly"/>
</dbReference>
<keyword evidence="1" id="KW-0812">Transmembrane</keyword>
<keyword evidence="4" id="KW-1185">Reference proteome</keyword>
<feature type="transmembrane region" description="Helical" evidence="1">
    <location>
        <begin position="209"/>
        <end position="227"/>
    </location>
</feature>
<dbReference type="PANTHER" id="PTHR38034:SF1">
    <property type="entry name" value="INNER MEMBRANE PROTEIN YPJD"/>
    <property type="match status" value="1"/>
</dbReference>
<feature type="domain" description="Cytochrome c assembly protein" evidence="2">
    <location>
        <begin position="42"/>
        <end position="260"/>
    </location>
</feature>
<sequence>MILSALNLLAVALYLIATAALAWPLLGEGRPPGGRMPLVVAAAAVLLHATALLSMHRGALDLHFFAALSLVACVVSALTLLVNLTRPVAILGVAVFPLSALLVAIDGFVAPPTVPTPMDWQIKLHVTIALLAFSVLSIAAVLAIGLAVQERGLRHRQFGPWLRALPPLTLTESLLFQLIGAGFALLTLTLVTGALFVDNLFGQHLVHKTVLSILAWLVFGALLFGRWRYGWRGRRAVNLTLSGTALLVLAFFGTKAVLELVLHRSM</sequence>
<feature type="transmembrane region" description="Helical" evidence="1">
    <location>
        <begin position="174"/>
        <end position="197"/>
    </location>
</feature>
<keyword evidence="1" id="KW-1133">Transmembrane helix</keyword>
<dbReference type="STRING" id="445710.ATSB10_16640"/>
<dbReference type="Pfam" id="PF01578">
    <property type="entry name" value="Cytochrom_C_asm"/>
    <property type="match status" value="1"/>
</dbReference>
<evidence type="ECO:0000313" key="3">
    <source>
        <dbReference type="EMBL" id="AND69118.1"/>
    </source>
</evidence>
<dbReference type="PANTHER" id="PTHR38034">
    <property type="entry name" value="INNER MEMBRANE PROTEIN YPJD"/>
    <property type="match status" value="1"/>
</dbReference>
<dbReference type="AlphaFoldDB" id="A0A160N1B9"/>
<evidence type="ECO:0000259" key="2">
    <source>
        <dbReference type="Pfam" id="PF01578"/>
    </source>
</evidence>
<dbReference type="GO" id="GO:0020037">
    <property type="term" value="F:heme binding"/>
    <property type="evidence" value="ECO:0007669"/>
    <property type="project" value="InterPro"/>
</dbReference>
<dbReference type="RefSeq" id="WP_063671946.1">
    <property type="nucleotide sequence ID" value="NZ_CP014841.1"/>
</dbReference>
<gene>
    <name evidence="3" type="ORF">ATSB10_16640</name>
</gene>
<protein>
    <submittedName>
        <fullName evidence="3">Membrane protein</fullName>
    </submittedName>
</protein>
<feature type="transmembrane region" description="Helical" evidence="1">
    <location>
        <begin position="88"/>
        <end position="110"/>
    </location>
</feature>